<dbReference type="InterPro" id="IPR057348">
    <property type="entry name" value="TELO2_ARM"/>
</dbReference>
<dbReference type="GO" id="GO:0051083">
    <property type="term" value="P:'de novo' cotranslational protein folding"/>
    <property type="evidence" value="ECO:0007669"/>
    <property type="project" value="TreeGrafter"/>
</dbReference>
<feature type="region of interest" description="Disordered" evidence="4">
    <location>
        <begin position="807"/>
        <end position="827"/>
    </location>
</feature>
<dbReference type="Pfam" id="PF10193">
    <property type="entry name" value="Telomere_reg-2"/>
    <property type="match status" value="1"/>
</dbReference>
<keyword evidence="3" id="KW-0963">Cytoplasm</keyword>
<name>A0A8X8YXS1_SALSN</name>
<dbReference type="PANTHER" id="PTHR15830:SF10">
    <property type="entry name" value="TELOMERE LENGTH REGULATION PROTEIN TEL2 HOMOLOG"/>
    <property type="match status" value="1"/>
</dbReference>
<evidence type="ECO:0000256" key="2">
    <source>
        <dbReference type="ARBA" id="ARBA00006133"/>
    </source>
</evidence>
<dbReference type="InterPro" id="IPR016024">
    <property type="entry name" value="ARM-type_fold"/>
</dbReference>
<evidence type="ECO:0000313" key="8">
    <source>
        <dbReference type="Proteomes" id="UP000298416"/>
    </source>
</evidence>
<proteinExistence type="inferred from homology"/>
<dbReference type="AlphaFoldDB" id="A0A8X8YXS1"/>
<feature type="region of interest" description="Disordered" evidence="4">
    <location>
        <begin position="766"/>
        <end position="788"/>
    </location>
</feature>
<sequence length="1020" mass="114277">MAIEGEESPRKKRAELERRVLERVEHVISSIDDAKHVDQVIIALHSLAVCLFPLNPDSVSGSVDEKYRDEVRKCPIFKPELGAVEIPSQDEKAEWWRVFYKGSGFRVFSRVLLYDVASNWLACFPASARKHVYDAFFVDGCATEIVHVVVPCLQPGESGSYGSTAVISNAERLLVICLLDNDLVCQMTREFAGNCHFEDLSHEQVKKAISATSQLITSIPDKARREAPASLTPRLFFKNLTSQLLHGVEEWDLKFVDESDVAYNNHMNGVILFIGEAFARISRRGSTDIMLREMIPKILEQVRSVLSSTSDLASSEIFESRPGFRFWLKIIEAVNDSHSVERIAEELLRQLATQKVNEVEGYWILWMLFSRIYKHPSVRFTFMEKFLLWKVFPTCCLIWIIHFAVLECPPQSASSKSYNARSLSDAVHNLIVAWSRREFVQSSSTEQQICLCLQQMTKEDLDATKDALHLILQGISCRLENPVYLIRKMASSIALVFSKIIDPNNPLYLDDSCQDETIDWDFGLATPREVSATAIVLGEEKTQERESSSNQIAGNEIQKSGEKGVHVSKSRKNKESAFNIIDPDEIIDPAELNNEHTLQEGSDYESDDSETSSASSLQPYDLTDDDADLKRKFTQLVDVVGALRKSDDAEGVEKALDVAEKLIRASPDELKYLAGDLGKALVQVRCFESTVEGEEDSAEERRQKALVGLIATRPLESLESMHKLLYSPNVDTSQRIMILDVMTDAAQELANTRILKSEHRPATLISSSNQPWFTPRNDGPPGAGSWKEISSTETPLNWSYSYERELPSKSSQTRKGKTQRWSLKHPTHDSQLEWSQNSFPQYAAVFMLPAMQGHDQKRHGVDLLGRDFVVLGKLIHTLGVCIKCAAMHPEASVLAAPLLDMLRSREISHHAEAYVRRSVLFTASCILVALHPSFVASAVAEGNIETSEGLDWIHRWALKVAESDTDRDCHTLAVGCLQLHAEMALQASRALESSSSTTAQGITLFPVTSNTTIKIPFLNS</sequence>
<feature type="domain" description="Telomere length regulation protein conserved" evidence="5">
    <location>
        <begin position="635"/>
        <end position="746"/>
    </location>
</feature>
<feature type="region of interest" description="Disordered" evidence="4">
    <location>
        <begin position="599"/>
        <end position="623"/>
    </location>
</feature>
<reference evidence="7" key="1">
    <citation type="submission" date="2018-01" db="EMBL/GenBank/DDBJ databases">
        <authorList>
            <person name="Mao J.F."/>
        </authorList>
    </citation>
    <scope>NUCLEOTIDE SEQUENCE</scope>
    <source>
        <strain evidence="7">Huo1</strain>
        <tissue evidence="7">Leaf</tissue>
    </source>
</reference>
<dbReference type="GO" id="GO:0051879">
    <property type="term" value="F:Hsp90 protein binding"/>
    <property type="evidence" value="ECO:0007669"/>
    <property type="project" value="TreeGrafter"/>
</dbReference>
<comment type="similarity">
    <text evidence="2">Belongs to the TEL2 family.</text>
</comment>
<protein>
    <recommendedName>
        <fullName evidence="9">Telomere length regulation protein</fullName>
    </recommendedName>
</protein>
<evidence type="ECO:0000259" key="6">
    <source>
        <dbReference type="Pfam" id="PF25320"/>
    </source>
</evidence>
<evidence type="ECO:0008006" key="9">
    <source>
        <dbReference type="Google" id="ProtNLM"/>
    </source>
</evidence>
<dbReference type="Proteomes" id="UP000298416">
    <property type="component" value="Unassembled WGS sequence"/>
</dbReference>
<accession>A0A8X8YXS1</accession>
<evidence type="ECO:0000256" key="3">
    <source>
        <dbReference type="ARBA" id="ARBA00022490"/>
    </source>
</evidence>
<dbReference type="EMBL" id="PNBA02000022">
    <property type="protein sequence ID" value="KAG6384972.1"/>
    <property type="molecule type" value="Genomic_DNA"/>
</dbReference>
<dbReference type="SUPFAM" id="SSF48371">
    <property type="entry name" value="ARM repeat"/>
    <property type="match status" value="1"/>
</dbReference>
<evidence type="ECO:0000256" key="4">
    <source>
        <dbReference type="SAM" id="MobiDB-lite"/>
    </source>
</evidence>
<dbReference type="Gene3D" id="1.25.40.720">
    <property type="entry name" value="Telomere length regulation protein 2, C-terminal domain"/>
    <property type="match status" value="1"/>
</dbReference>
<organism evidence="7">
    <name type="scientific">Salvia splendens</name>
    <name type="common">Scarlet sage</name>
    <dbReference type="NCBI Taxonomy" id="180675"/>
    <lineage>
        <taxon>Eukaryota</taxon>
        <taxon>Viridiplantae</taxon>
        <taxon>Streptophyta</taxon>
        <taxon>Embryophyta</taxon>
        <taxon>Tracheophyta</taxon>
        <taxon>Spermatophyta</taxon>
        <taxon>Magnoliopsida</taxon>
        <taxon>eudicotyledons</taxon>
        <taxon>Gunneridae</taxon>
        <taxon>Pentapetalae</taxon>
        <taxon>asterids</taxon>
        <taxon>lamiids</taxon>
        <taxon>Lamiales</taxon>
        <taxon>Lamiaceae</taxon>
        <taxon>Nepetoideae</taxon>
        <taxon>Mentheae</taxon>
        <taxon>Salviinae</taxon>
        <taxon>Salvia</taxon>
        <taxon>Salvia subgen. Calosphace</taxon>
        <taxon>core Calosphace</taxon>
    </lineage>
</organism>
<comment type="caution">
    <text evidence="7">The sequence shown here is derived from an EMBL/GenBank/DDBJ whole genome shotgun (WGS) entry which is preliminary data.</text>
</comment>
<keyword evidence="8" id="KW-1185">Reference proteome</keyword>
<evidence type="ECO:0000259" key="5">
    <source>
        <dbReference type="Pfam" id="PF10193"/>
    </source>
</evidence>
<dbReference type="PANTHER" id="PTHR15830">
    <property type="entry name" value="TELOMERE LENGTH REGULATION PROTEIN TEL2 FAMILY MEMBER"/>
    <property type="match status" value="1"/>
</dbReference>
<evidence type="ECO:0000256" key="1">
    <source>
        <dbReference type="ARBA" id="ARBA00004496"/>
    </source>
</evidence>
<feature type="region of interest" description="Disordered" evidence="4">
    <location>
        <begin position="539"/>
        <end position="571"/>
    </location>
</feature>
<dbReference type="InterPro" id="IPR051970">
    <property type="entry name" value="TEL2_Regulation"/>
</dbReference>
<dbReference type="Pfam" id="PF25320">
    <property type="entry name" value="TELO2_ARM"/>
    <property type="match status" value="1"/>
</dbReference>
<reference evidence="7" key="2">
    <citation type="submission" date="2020-08" db="EMBL/GenBank/DDBJ databases">
        <title>Plant Genome Project.</title>
        <authorList>
            <person name="Zhang R.-G."/>
        </authorList>
    </citation>
    <scope>NUCLEOTIDE SEQUENCE</scope>
    <source>
        <strain evidence="7">Huo1</strain>
        <tissue evidence="7">Leaf</tissue>
    </source>
</reference>
<dbReference type="GO" id="GO:0042162">
    <property type="term" value="F:telomeric DNA binding"/>
    <property type="evidence" value="ECO:0007669"/>
    <property type="project" value="TreeGrafter"/>
</dbReference>
<gene>
    <name evidence="7" type="ORF">SASPL_153795</name>
</gene>
<feature type="compositionally biased region" description="Basic residues" evidence="4">
    <location>
        <begin position="812"/>
        <end position="825"/>
    </location>
</feature>
<dbReference type="InterPro" id="IPR038528">
    <property type="entry name" value="TEL2_C_sf"/>
</dbReference>
<feature type="domain" description="TELO2 ARM repeat" evidence="6">
    <location>
        <begin position="287"/>
        <end position="520"/>
    </location>
</feature>
<dbReference type="InterPro" id="IPR019337">
    <property type="entry name" value="Telomere_length_regulation_dom"/>
</dbReference>
<evidence type="ECO:0000313" key="7">
    <source>
        <dbReference type="EMBL" id="KAG6384972.1"/>
    </source>
</evidence>
<comment type="subcellular location">
    <subcellularLocation>
        <location evidence="1">Cytoplasm</location>
    </subcellularLocation>
</comment>
<dbReference type="GO" id="GO:0005829">
    <property type="term" value="C:cytosol"/>
    <property type="evidence" value="ECO:0007669"/>
    <property type="project" value="TreeGrafter"/>
</dbReference>